<reference evidence="3 5" key="1">
    <citation type="submission" date="2018-06" db="EMBL/GenBank/DDBJ databases">
        <title>Complete Genome Sequence of the Microcystin-Degrading Bacterium Sphingosinicella microcystinivorans Strain B-9.</title>
        <authorList>
            <person name="Jin H."/>
            <person name="Nishizawa T."/>
            <person name="Guo Y."/>
            <person name="Nishizawa A."/>
            <person name="Park H."/>
            <person name="Kato H."/>
            <person name="Tsuji K."/>
            <person name="Harada K."/>
        </authorList>
    </citation>
    <scope>NUCLEOTIDE SEQUENCE [LARGE SCALE GENOMIC DNA]</scope>
    <source>
        <strain evidence="3 5">B9</strain>
    </source>
</reference>
<evidence type="ECO:0000313" key="5">
    <source>
        <dbReference type="Proteomes" id="UP000275727"/>
    </source>
</evidence>
<dbReference type="Gene3D" id="3.40.710.10">
    <property type="entry name" value="DD-peptidase/beta-lactamase superfamily"/>
    <property type="match status" value="1"/>
</dbReference>
<gene>
    <name evidence="4" type="ORF">DFR51_0644</name>
    <name evidence="3" type="ORF">SmB9_16750</name>
</gene>
<feature type="signal peptide" evidence="1">
    <location>
        <begin position="1"/>
        <end position="18"/>
    </location>
</feature>
<dbReference type="EMBL" id="RBWX01000007">
    <property type="protein sequence ID" value="RKS91096.1"/>
    <property type="molecule type" value="Genomic_DNA"/>
</dbReference>
<dbReference type="AlphaFoldDB" id="A0AAD1G0M5"/>
<reference evidence="4 6" key="2">
    <citation type="submission" date="2018-10" db="EMBL/GenBank/DDBJ databases">
        <title>Genomic Encyclopedia of Type Strains, Phase IV (KMG-IV): sequencing the most valuable type-strain genomes for metagenomic binning, comparative biology and taxonomic classification.</title>
        <authorList>
            <person name="Goeker M."/>
        </authorList>
    </citation>
    <scope>NUCLEOTIDE SEQUENCE [LARGE SCALE GENOMIC DNA]</scope>
    <source>
        <strain evidence="4 6">DSM 19791</strain>
    </source>
</reference>
<feature type="domain" description="Beta-lactamase-related" evidence="2">
    <location>
        <begin position="26"/>
        <end position="349"/>
    </location>
</feature>
<dbReference type="RefSeq" id="WP_121047583.1">
    <property type="nucleotide sequence ID" value="NZ_AP018711.1"/>
</dbReference>
<keyword evidence="1" id="KW-0732">Signal</keyword>
<accession>A0AAD1G0M5</accession>
<evidence type="ECO:0000256" key="1">
    <source>
        <dbReference type="SAM" id="SignalP"/>
    </source>
</evidence>
<dbReference type="InterPro" id="IPR012338">
    <property type="entry name" value="Beta-lactam/transpept-like"/>
</dbReference>
<proteinExistence type="predicted"/>
<evidence type="ECO:0000313" key="3">
    <source>
        <dbReference type="EMBL" id="BBE34017.1"/>
    </source>
</evidence>
<protein>
    <submittedName>
        <fullName evidence="4">CubicO group peptidase (Beta-lactamase class C family)</fullName>
    </submittedName>
</protein>
<dbReference type="InterPro" id="IPR050491">
    <property type="entry name" value="AmpC-like"/>
</dbReference>
<evidence type="ECO:0000259" key="2">
    <source>
        <dbReference type="Pfam" id="PF00144"/>
    </source>
</evidence>
<dbReference type="SUPFAM" id="SSF56601">
    <property type="entry name" value="beta-lactamase/transpeptidase-like"/>
    <property type="match status" value="1"/>
</dbReference>
<evidence type="ECO:0000313" key="6">
    <source>
        <dbReference type="Proteomes" id="UP000276029"/>
    </source>
</evidence>
<dbReference type="KEGG" id="smic:SmB9_16750"/>
<evidence type="ECO:0000313" key="4">
    <source>
        <dbReference type="EMBL" id="RKS91096.1"/>
    </source>
</evidence>
<dbReference type="Proteomes" id="UP000276029">
    <property type="component" value="Unassembled WGS sequence"/>
</dbReference>
<sequence>MRYFLILFAALLPARALALDTAPLAEAVEAARTAEGIPGVSVMIARGDERLFSQGFGLANVELATPATPHSIYQIGSLAKTFTAVGIMLLVEDGKLALDESITHYLPEAPAHWKPVTLRALVGMRSGIADYEEASLEGDDEALIDLHRDYTDAELITRLGRAPLLFAPGTRVQYSNSNYVVLGALMTRIAGEPYIDFLTRRLFRPAGMNTARKASLEAVIPNRADGYVHAADLRNADWVSPTLYSTGDGGLMMSVEDLARWHQLLVNKTQPLAQTFAPMWSVAPYPDGTRPVIGYALGWQAQSAGGVSVVGHGGTWAGYRAYFLHVPSTGLSVAVLANLESAGTGRLAWKLAGLVDPRLYRQAAASDPDPKTTQAHRALFKALLDGKTIEGAMTPGAAVLWTSRARQELLDFASPVRTSQSFVLVRRDKRQAVYRLDAGRFDVVLEMALDKNRRVSGINVTIE</sequence>
<dbReference type="EMBL" id="AP018711">
    <property type="protein sequence ID" value="BBE34017.1"/>
    <property type="molecule type" value="Genomic_DNA"/>
</dbReference>
<feature type="chain" id="PRO_5041971665" evidence="1">
    <location>
        <begin position="19"/>
        <end position="463"/>
    </location>
</feature>
<organism evidence="3 5">
    <name type="scientific">Sphingosinicella microcystinivorans</name>
    <dbReference type="NCBI Taxonomy" id="335406"/>
    <lineage>
        <taxon>Bacteria</taxon>
        <taxon>Pseudomonadati</taxon>
        <taxon>Pseudomonadota</taxon>
        <taxon>Alphaproteobacteria</taxon>
        <taxon>Sphingomonadales</taxon>
        <taxon>Sphingosinicellaceae</taxon>
        <taxon>Sphingosinicella</taxon>
    </lineage>
</organism>
<dbReference type="Proteomes" id="UP000275727">
    <property type="component" value="Chromosome"/>
</dbReference>
<dbReference type="Pfam" id="PF00144">
    <property type="entry name" value="Beta-lactamase"/>
    <property type="match status" value="1"/>
</dbReference>
<dbReference type="PANTHER" id="PTHR46825">
    <property type="entry name" value="D-ALANYL-D-ALANINE-CARBOXYPEPTIDASE/ENDOPEPTIDASE AMPH"/>
    <property type="match status" value="1"/>
</dbReference>
<keyword evidence="6" id="KW-1185">Reference proteome</keyword>
<dbReference type="PANTHER" id="PTHR46825:SF9">
    <property type="entry name" value="BETA-LACTAMASE-RELATED DOMAIN-CONTAINING PROTEIN"/>
    <property type="match status" value="1"/>
</dbReference>
<name>A0AAD1G0M5_SPHMI</name>
<dbReference type="InterPro" id="IPR001466">
    <property type="entry name" value="Beta-lactam-related"/>
</dbReference>